<gene>
    <name evidence="2" type="ORF">GGR04_004113</name>
</gene>
<evidence type="ECO:0000313" key="3">
    <source>
        <dbReference type="Proteomes" id="UP000542776"/>
    </source>
</evidence>
<keyword evidence="3" id="KW-1185">Reference proteome</keyword>
<evidence type="ECO:0000313" key="2">
    <source>
        <dbReference type="EMBL" id="MBB4000237.1"/>
    </source>
</evidence>
<protein>
    <submittedName>
        <fullName evidence="2">Uncharacterized protein</fullName>
    </submittedName>
</protein>
<organism evidence="2 3">
    <name type="scientific">Aureimonas pseudogalii</name>
    <dbReference type="NCBI Taxonomy" id="1744844"/>
    <lineage>
        <taxon>Bacteria</taxon>
        <taxon>Pseudomonadati</taxon>
        <taxon>Pseudomonadota</taxon>
        <taxon>Alphaproteobacteria</taxon>
        <taxon>Hyphomicrobiales</taxon>
        <taxon>Aurantimonadaceae</taxon>
        <taxon>Aureimonas</taxon>
    </lineage>
</organism>
<proteinExistence type="predicted"/>
<dbReference type="EMBL" id="JACIEK010000016">
    <property type="protein sequence ID" value="MBB4000237.1"/>
    <property type="molecule type" value="Genomic_DNA"/>
</dbReference>
<comment type="caution">
    <text evidence="2">The sequence shown here is derived from an EMBL/GenBank/DDBJ whole genome shotgun (WGS) entry which is preliminary data.</text>
</comment>
<name>A0A7W6H804_9HYPH</name>
<reference evidence="2 3" key="1">
    <citation type="submission" date="2020-08" db="EMBL/GenBank/DDBJ databases">
        <title>Genomic Encyclopedia of Type Strains, Phase IV (KMG-IV): sequencing the most valuable type-strain genomes for metagenomic binning, comparative biology and taxonomic classification.</title>
        <authorList>
            <person name="Goeker M."/>
        </authorList>
    </citation>
    <scope>NUCLEOTIDE SEQUENCE [LARGE SCALE GENOMIC DNA]</scope>
    <source>
        <strain evidence="2 3">DSM 102238</strain>
    </source>
</reference>
<dbReference type="Proteomes" id="UP000542776">
    <property type="component" value="Unassembled WGS sequence"/>
</dbReference>
<feature type="region of interest" description="Disordered" evidence="1">
    <location>
        <begin position="1"/>
        <end position="30"/>
    </location>
</feature>
<evidence type="ECO:0000256" key="1">
    <source>
        <dbReference type="SAM" id="MobiDB-lite"/>
    </source>
</evidence>
<dbReference type="AlphaFoldDB" id="A0A7W6H804"/>
<feature type="compositionally biased region" description="Polar residues" evidence="1">
    <location>
        <begin position="1"/>
        <end position="19"/>
    </location>
</feature>
<sequence>MNMVDSVTTMGWSRSTATKNPLKAPTAMPVPMPMSVQRATEASMPAGSIRLARTALTSEITAPAERSKPPERTTSVWPMAARARAVPPLAWKLTSK</sequence>
<accession>A0A7W6H804</accession>